<dbReference type="EMBL" id="CP144691">
    <property type="protein sequence ID" value="WVY92643.1"/>
    <property type="molecule type" value="Genomic_DNA"/>
</dbReference>
<keyword evidence="2" id="KW-1185">Reference proteome</keyword>
<evidence type="ECO:0008006" key="3">
    <source>
        <dbReference type="Google" id="ProtNLM"/>
    </source>
</evidence>
<dbReference type="Proteomes" id="UP001374535">
    <property type="component" value="Chromosome 10"/>
</dbReference>
<accession>A0AAQ3RET0</accession>
<proteinExistence type="predicted"/>
<reference evidence="1 2" key="1">
    <citation type="journal article" date="2023" name="Life. Sci Alliance">
        <title>Evolutionary insights into 3D genome organization and epigenetic landscape of Vigna mungo.</title>
        <authorList>
            <person name="Junaid A."/>
            <person name="Singh B."/>
            <person name="Bhatia S."/>
        </authorList>
    </citation>
    <scope>NUCLEOTIDE SEQUENCE [LARGE SCALE GENOMIC DNA]</scope>
    <source>
        <strain evidence="1">Urdbean</strain>
    </source>
</reference>
<name>A0AAQ3RET0_VIGMU</name>
<gene>
    <name evidence="1" type="ORF">V8G54_031731</name>
</gene>
<organism evidence="1 2">
    <name type="scientific">Vigna mungo</name>
    <name type="common">Black gram</name>
    <name type="synonym">Phaseolus mungo</name>
    <dbReference type="NCBI Taxonomy" id="3915"/>
    <lineage>
        <taxon>Eukaryota</taxon>
        <taxon>Viridiplantae</taxon>
        <taxon>Streptophyta</taxon>
        <taxon>Embryophyta</taxon>
        <taxon>Tracheophyta</taxon>
        <taxon>Spermatophyta</taxon>
        <taxon>Magnoliopsida</taxon>
        <taxon>eudicotyledons</taxon>
        <taxon>Gunneridae</taxon>
        <taxon>Pentapetalae</taxon>
        <taxon>rosids</taxon>
        <taxon>fabids</taxon>
        <taxon>Fabales</taxon>
        <taxon>Fabaceae</taxon>
        <taxon>Papilionoideae</taxon>
        <taxon>50 kb inversion clade</taxon>
        <taxon>NPAAA clade</taxon>
        <taxon>indigoferoid/millettioid clade</taxon>
        <taxon>Phaseoleae</taxon>
        <taxon>Vigna</taxon>
    </lineage>
</organism>
<sequence>MIVTQEQPIMCYKEWKVQDQILLLGFKQHCQSPSCLAFLELFTIIKRGNKFMITSLSKTRHVLDSFALILKKQCIWSILLDLRSHKSQVCRLNKAIYGLKQAPRQWFDKLNTNFFEAWFSFH</sequence>
<protein>
    <recommendedName>
        <fullName evidence="3">Reverse transcriptase Ty1/copia-type domain-containing protein</fullName>
    </recommendedName>
</protein>
<dbReference type="AlphaFoldDB" id="A0AAQ3RET0"/>
<evidence type="ECO:0000313" key="1">
    <source>
        <dbReference type="EMBL" id="WVY92643.1"/>
    </source>
</evidence>
<evidence type="ECO:0000313" key="2">
    <source>
        <dbReference type="Proteomes" id="UP001374535"/>
    </source>
</evidence>